<gene>
    <name evidence="1" type="ORF">PVP_XSN000014</name>
</gene>
<dbReference type="EMBL" id="OQ851295">
    <property type="protein sequence ID" value="WJZ69993.1"/>
    <property type="molecule type" value="Genomic_DNA"/>
</dbReference>
<evidence type="ECO:0000313" key="2">
    <source>
        <dbReference type="Proteomes" id="UP001431754"/>
    </source>
</evidence>
<dbReference type="Proteomes" id="UP001431754">
    <property type="component" value="Segment"/>
</dbReference>
<evidence type="ECO:0000313" key="1">
    <source>
        <dbReference type="EMBL" id="WJZ69993.1"/>
    </source>
</evidence>
<sequence>MRLLKSNTIFKGGKVGAHIEKVMAECPHIKHLIVPATEAGKAQEKLKDPSSVESSFYKKIQKHFQKGAK</sequence>
<protein>
    <submittedName>
        <fullName evidence="1">Uncharacterized protein</fullName>
    </submittedName>
</protein>
<accession>A0AAX3Y3V6</accession>
<organism evidence="1 2">
    <name type="scientific">Vibrio phage PVP-XSN</name>
    <dbReference type="NCBI Taxonomy" id="3056214"/>
    <lineage>
        <taxon>Viruses</taxon>
        <taxon>Duplodnaviria</taxon>
        <taxon>Heunggongvirae</taxon>
        <taxon>Uroviricota</taxon>
        <taxon>Caudoviricetes</taxon>
    </lineage>
</organism>
<proteinExistence type="predicted"/>
<name>A0AAX3Y3V6_9CAUD</name>
<reference evidence="1" key="1">
    <citation type="submission" date="2023-04" db="EMBL/GenBank/DDBJ databases">
        <title>Virulent bacteriophage PVP-XSN from an Vibrio parahaemolyticus isolate: Characterization and complete genome sequence.</title>
        <authorList>
            <person name="Qi T."/>
            <person name="Lyu S."/>
            <person name="Liu L."/>
            <person name="Guo Q."/>
            <person name="Shen W."/>
            <person name="Han M."/>
            <person name="Xiong F."/>
            <person name="Lou B."/>
            <person name="Xu H."/>
        </authorList>
    </citation>
    <scope>NUCLEOTIDE SEQUENCE</scope>
</reference>